<gene>
    <name evidence="2" type="ORF">EVAR_34342_1</name>
</gene>
<dbReference type="AlphaFoldDB" id="A0A4C1VBS0"/>
<comment type="caution">
    <text evidence="2">The sequence shown here is derived from an EMBL/GenBank/DDBJ whole genome shotgun (WGS) entry which is preliminary data.</text>
</comment>
<dbReference type="EMBL" id="BGZK01000320">
    <property type="protein sequence ID" value="GBP36598.1"/>
    <property type="molecule type" value="Genomic_DNA"/>
</dbReference>
<feature type="region of interest" description="Disordered" evidence="1">
    <location>
        <begin position="206"/>
        <end position="235"/>
    </location>
</feature>
<sequence length="293" mass="32077">MDNAVSNIFFSVVDISIPSAPHFRFKLRHKPSPIQRTGRVPSGRGRIPESSERTSRVTKIEIDERIYILHTHARDYVPHEAIECAGPLYSLDIFHNSRFYHIEYNIKWHRIARLNCDESTPGCPQLSNGGETAAGRRAAAAAIAPAASGAIRRRGLAAIIASRGSSDTLDDPCWTQAFPFRFPRRTVLGHPQPMVARDLHQVVSSSSGRSSYTATSSSESPIKTTSSPADIGSTNDVARPLPFQLSDFESYVDSDLHSVLDDDPDPALNSDGLNSAFIRTAAHIKTISLATQT</sequence>
<proteinExistence type="predicted"/>
<feature type="region of interest" description="Disordered" evidence="1">
    <location>
        <begin position="33"/>
        <end position="54"/>
    </location>
</feature>
<evidence type="ECO:0000256" key="1">
    <source>
        <dbReference type="SAM" id="MobiDB-lite"/>
    </source>
</evidence>
<protein>
    <submittedName>
        <fullName evidence="2">Uncharacterized protein</fullName>
    </submittedName>
</protein>
<keyword evidence="3" id="KW-1185">Reference proteome</keyword>
<dbReference type="Proteomes" id="UP000299102">
    <property type="component" value="Unassembled WGS sequence"/>
</dbReference>
<reference evidence="2 3" key="1">
    <citation type="journal article" date="2019" name="Commun. Biol.">
        <title>The bagworm genome reveals a unique fibroin gene that provides high tensile strength.</title>
        <authorList>
            <person name="Kono N."/>
            <person name="Nakamura H."/>
            <person name="Ohtoshi R."/>
            <person name="Tomita M."/>
            <person name="Numata K."/>
            <person name="Arakawa K."/>
        </authorList>
    </citation>
    <scope>NUCLEOTIDE SEQUENCE [LARGE SCALE GENOMIC DNA]</scope>
</reference>
<name>A0A4C1VBS0_EUMVA</name>
<organism evidence="2 3">
    <name type="scientific">Eumeta variegata</name>
    <name type="common">Bagworm moth</name>
    <name type="synonym">Eumeta japonica</name>
    <dbReference type="NCBI Taxonomy" id="151549"/>
    <lineage>
        <taxon>Eukaryota</taxon>
        <taxon>Metazoa</taxon>
        <taxon>Ecdysozoa</taxon>
        <taxon>Arthropoda</taxon>
        <taxon>Hexapoda</taxon>
        <taxon>Insecta</taxon>
        <taxon>Pterygota</taxon>
        <taxon>Neoptera</taxon>
        <taxon>Endopterygota</taxon>
        <taxon>Lepidoptera</taxon>
        <taxon>Glossata</taxon>
        <taxon>Ditrysia</taxon>
        <taxon>Tineoidea</taxon>
        <taxon>Psychidae</taxon>
        <taxon>Oiketicinae</taxon>
        <taxon>Eumeta</taxon>
    </lineage>
</organism>
<evidence type="ECO:0000313" key="3">
    <source>
        <dbReference type="Proteomes" id="UP000299102"/>
    </source>
</evidence>
<feature type="compositionally biased region" description="Low complexity" evidence="1">
    <location>
        <begin position="206"/>
        <end position="227"/>
    </location>
</feature>
<accession>A0A4C1VBS0</accession>
<evidence type="ECO:0000313" key="2">
    <source>
        <dbReference type="EMBL" id="GBP36598.1"/>
    </source>
</evidence>